<evidence type="ECO:0000313" key="3">
    <source>
        <dbReference type="Proteomes" id="UP000233551"/>
    </source>
</evidence>
<dbReference type="Proteomes" id="UP000233551">
    <property type="component" value="Unassembled WGS sequence"/>
</dbReference>
<name>A0A2I0KMK4_PUNGR</name>
<evidence type="ECO:0000256" key="1">
    <source>
        <dbReference type="SAM" id="MobiDB-lite"/>
    </source>
</evidence>
<accession>A0A2I0KMK4</accession>
<organism evidence="2 3">
    <name type="scientific">Punica granatum</name>
    <name type="common">Pomegranate</name>
    <dbReference type="NCBI Taxonomy" id="22663"/>
    <lineage>
        <taxon>Eukaryota</taxon>
        <taxon>Viridiplantae</taxon>
        <taxon>Streptophyta</taxon>
        <taxon>Embryophyta</taxon>
        <taxon>Tracheophyta</taxon>
        <taxon>Spermatophyta</taxon>
        <taxon>Magnoliopsida</taxon>
        <taxon>eudicotyledons</taxon>
        <taxon>Gunneridae</taxon>
        <taxon>Pentapetalae</taxon>
        <taxon>rosids</taxon>
        <taxon>malvids</taxon>
        <taxon>Myrtales</taxon>
        <taxon>Lythraceae</taxon>
        <taxon>Punica</taxon>
    </lineage>
</organism>
<feature type="compositionally biased region" description="Basic and acidic residues" evidence="1">
    <location>
        <begin position="35"/>
        <end position="45"/>
    </location>
</feature>
<dbReference type="AlphaFoldDB" id="A0A2I0KMK4"/>
<comment type="caution">
    <text evidence="2">The sequence shown here is derived from an EMBL/GenBank/DDBJ whole genome shotgun (WGS) entry which is preliminary data.</text>
</comment>
<reference evidence="2 3" key="1">
    <citation type="submission" date="2017-11" db="EMBL/GenBank/DDBJ databases">
        <title>De-novo sequencing of pomegranate (Punica granatum L.) genome.</title>
        <authorList>
            <person name="Akparov Z."/>
            <person name="Amiraslanov A."/>
            <person name="Hajiyeva S."/>
            <person name="Abbasov M."/>
            <person name="Kaur K."/>
            <person name="Hamwieh A."/>
            <person name="Solovyev V."/>
            <person name="Salamov A."/>
            <person name="Braich B."/>
            <person name="Kosarev P."/>
            <person name="Mahmoud A."/>
            <person name="Hajiyev E."/>
            <person name="Babayeva S."/>
            <person name="Izzatullayeva V."/>
            <person name="Mammadov A."/>
            <person name="Mammadov A."/>
            <person name="Sharifova S."/>
            <person name="Ojaghi J."/>
            <person name="Eynullazada K."/>
            <person name="Bayramov B."/>
            <person name="Abdulazimova A."/>
            <person name="Shahmuradov I."/>
        </authorList>
    </citation>
    <scope>NUCLEOTIDE SEQUENCE [LARGE SCALE GENOMIC DNA]</scope>
    <source>
        <strain evidence="3">cv. AG2017</strain>
        <tissue evidence="2">Leaf</tissue>
    </source>
</reference>
<protein>
    <submittedName>
        <fullName evidence="2">Uncharacterized protein</fullName>
    </submittedName>
</protein>
<gene>
    <name evidence="2" type="ORF">CRG98_009845</name>
</gene>
<evidence type="ECO:0000313" key="2">
    <source>
        <dbReference type="EMBL" id="PKI69689.1"/>
    </source>
</evidence>
<proteinExistence type="predicted"/>
<keyword evidence="3" id="KW-1185">Reference proteome</keyword>
<sequence>MDRVPPPCSPVTATFYDDRDRTATGRNCRWLGLGSRERQRSRAEPGRLGVDTGDGESHRNSKTGGLGFELKSGIATMKSTVHDSPPKSNKMVDTIVDPRPLSRGYRPSLGRDYSLQATE</sequence>
<feature type="region of interest" description="Disordered" evidence="1">
    <location>
        <begin position="79"/>
        <end position="119"/>
    </location>
</feature>
<dbReference type="EMBL" id="PGOL01000483">
    <property type="protein sequence ID" value="PKI69689.1"/>
    <property type="molecule type" value="Genomic_DNA"/>
</dbReference>
<feature type="region of interest" description="Disordered" evidence="1">
    <location>
        <begin position="35"/>
        <end position="67"/>
    </location>
</feature>